<dbReference type="RefSeq" id="WP_256533169.1">
    <property type="nucleotide sequence ID" value="NZ_CP101824.1"/>
</dbReference>
<evidence type="ECO:0008006" key="3">
    <source>
        <dbReference type="Google" id="ProtNLM"/>
    </source>
</evidence>
<reference evidence="1 2" key="1">
    <citation type="journal article" date="2019" name="Int. J. Syst. Evol. Microbiol.">
        <title>The Global Catalogue of Microorganisms (GCM) 10K type strain sequencing project: providing services to taxonomists for standard genome sequencing and annotation.</title>
        <authorList>
            <consortium name="The Broad Institute Genomics Platform"/>
            <consortium name="The Broad Institute Genome Sequencing Center for Infectious Disease"/>
            <person name="Wu L."/>
            <person name="Ma J."/>
        </authorList>
    </citation>
    <scope>NUCLEOTIDE SEQUENCE [LARGE SCALE GENOMIC DNA]</scope>
    <source>
        <strain evidence="1 2">IBRC-M 10256</strain>
    </source>
</reference>
<proteinExistence type="predicted"/>
<evidence type="ECO:0000313" key="1">
    <source>
        <dbReference type="EMBL" id="MFC3959657.1"/>
    </source>
</evidence>
<dbReference type="EMBL" id="JBHSAQ010000013">
    <property type="protein sequence ID" value="MFC3959657.1"/>
    <property type="molecule type" value="Genomic_DNA"/>
</dbReference>
<accession>A0ABD5NRM2</accession>
<dbReference type="Proteomes" id="UP001595846">
    <property type="component" value="Unassembled WGS sequence"/>
</dbReference>
<dbReference type="AlphaFoldDB" id="A0ABD5NRM2"/>
<comment type="caution">
    <text evidence="1">The sequence shown here is derived from an EMBL/GenBank/DDBJ whole genome shotgun (WGS) entry which is preliminary data.</text>
</comment>
<organism evidence="1 2">
    <name type="scientific">Halovivax cerinus</name>
    <dbReference type="NCBI Taxonomy" id="1487865"/>
    <lineage>
        <taxon>Archaea</taxon>
        <taxon>Methanobacteriati</taxon>
        <taxon>Methanobacteriota</taxon>
        <taxon>Stenosarchaea group</taxon>
        <taxon>Halobacteria</taxon>
        <taxon>Halobacteriales</taxon>
        <taxon>Natrialbaceae</taxon>
        <taxon>Halovivax</taxon>
    </lineage>
</organism>
<sequence length="78" mass="8755">MTSAEASSGDDGYKPRGRECYRCDRDVAPQLLFRLTVESPATLSAKYADTVRYCCEHCAAAMNLSDFSRRMKEHGKND</sequence>
<dbReference type="GeneID" id="73902282"/>
<keyword evidence="2" id="KW-1185">Reference proteome</keyword>
<gene>
    <name evidence="1" type="ORF">ACFOUR_14940</name>
</gene>
<name>A0ABD5NRM2_9EURY</name>
<evidence type="ECO:0000313" key="2">
    <source>
        <dbReference type="Proteomes" id="UP001595846"/>
    </source>
</evidence>
<protein>
    <recommendedName>
        <fullName evidence="3">Small CPxCG-related zinc finger protein</fullName>
    </recommendedName>
</protein>